<name>A0A5Q4BAU7_9PEZI</name>
<sequence>MPSWLSPALVCFLA</sequence>
<evidence type="ECO:0000313" key="2">
    <source>
        <dbReference type="Proteomes" id="UP000326340"/>
    </source>
</evidence>
<dbReference type="EMBL" id="PUHP01002974">
    <property type="protein sequence ID" value="TQN64050.1"/>
    <property type="molecule type" value="Genomic_DNA"/>
</dbReference>
<protein>
    <submittedName>
        <fullName evidence="1">Uncharacterized protein</fullName>
    </submittedName>
</protein>
<organism evidence="1 2">
    <name type="scientific">Colletotrichum shisoi</name>
    <dbReference type="NCBI Taxonomy" id="2078593"/>
    <lineage>
        <taxon>Eukaryota</taxon>
        <taxon>Fungi</taxon>
        <taxon>Dikarya</taxon>
        <taxon>Ascomycota</taxon>
        <taxon>Pezizomycotina</taxon>
        <taxon>Sordariomycetes</taxon>
        <taxon>Hypocreomycetidae</taxon>
        <taxon>Glomerellales</taxon>
        <taxon>Glomerellaceae</taxon>
        <taxon>Colletotrichum</taxon>
        <taxon>Colletotrichum destructivum species complex</taxon>
    </lineage>
</organism>
<dbReference type="Proteomes" id="UP000326340">
    <property type="component" value="Unassembled WGS sequence"/>
</dbReference>
<reference evidence="1 2" key="1">
    <citation type="journal article" date="2019" name="Sci. Rep.">
        <title>Colletotrichum shisoi sp. nov., an anthracnose pathogen of Perilla frutescens in Japan: molecular phylogenetic, morphological and genomic evidence.</title>
        <authorList>
            <person name="Gan P."/>
            <person name="Tsushima A."/>
            <person name="Hiroyama R."/>
            <person name="Narusaka M."/>
            <person name="Takano Y."/>
            <person name="Narusaka Y."/>
            <person name="Kawaradani M."/>
            <person name="Damm U."/>
            <person name="Shirasu K."/>
        </authorList>
    </citation>
    <scope>NUCLEOTIDE SEQUENCE [LARGE SCALE GENOMIC DNA]</scope>
    <source>
        <strain evidence="1 2">PG-2018a</strain>
    </source>
</reference>
<accession>A0A5Q4BAU7</accession>
<keyword evidence="2" id="KW-1185">Reference proteome</keyword>
<gene>
    <name evidence="1" type="ORF">CSHISOI_11370</name>
</gene>
<proteinExistence type="predicted"/>
<comment type="caution">
    <text evidence="1">The sequence shown here is derived from an EMBL/GenBank/DDBJ whole genome shotgun (WGS) entry which is preliminary data.</text>
</comment>
<evidence type="ECO:0000313" key="1">
    <source>
        <dbReference type="EMBL" id="TQN64050.1"/>
    </source>
</evidence>